<dbReference type="InterPro" id="IPR034151">
    <property type="entry name" value="TOPRIM_DnaG_bac"/>
</dbReference>
<dbReference type="Pfam" id="PF10410">
    <property type="entry name" value="DnaB_bind"/>
    <property type="match status" value="1"/>
</dbReference>
<evidence type="ECO:0000256" key="5">
    <source>
        <dbReference type="ARBA" id="ARBA00022705"/>
    </source>
</evidence>
<dbReference type="Gene3D" id="3.40.1360.10">
    <property type="match status" value="1"/>
</dbReference>
<dbReference type="EC" id="2.7.7.101" evidence="12"/>
<comment type="function">
    <text evidence="12 13">RNA polymerase that catalyzes the synthesis of short RNA molecules used as primers for DNA polymerase during DNA replication.</text>
</comment>
<organism evidence="16 17">
    <name type="scientific">Methylophilales bacterium HTCC2181</name>
    <dbReference type="NCBI Taxonomy" id="383631"/>
    <lineage>
        <taxon>Bacteria</taxon>
        <taxon>Pseudomonadati</taxon>
        <taxon>Pseudomonadota</taxon>
        <taxon>Betaproteobacteria</taxon>
        <taxon>Nitrosomonadales</taxon>
        <taxon>OM43 clade</taxon>
    </lineage>
</organism>
<dbReference type="SUPFAM" id="SSF56731">
    <property type="entry name" value="DNA primase core"/>
    <property type="match status" value="1"/>
</dbReference>
<feature type="domain" description="Toprim" evidence="15">
    <location>
        <begin position="251"/>
        <end position="333"/>
    </location>
</feature>
<dbReference type="InterPro" id="IPR006295">
    <property type="entry name" value="DNA_primase_DnaG"/>
</dbReference>
<evidence type="ECO:0000313" key="16">
    <source>
        <dbReference type="EMBL" id="EAV46764.1"/>
    </source>
</evidence>
<dbReference type="GO" id="GO:0003677">
    <property type="term" value="F:DNA binding"/>
    <property type="evidence" value="ECO:0007669"/>
    <property type="project" value="UniProtKB-KW"/>
</dbReference>
<keyword evidence="7 12" id="KW-0863">Zinc-finger</keyword>
<evidence type="ECO:0000256" key="1">
    <source>
        <dbReference type="ARBA" id="ARBA00022478"/>
    </source>
</evidence>
<evidence type="ECO:0000259" key="15">
    <source>
        <dbReference type="PROSITE" id="PS50880"/>
    </source>
</evidence>
<comment type="subunit">
    <text evidence="12">Monomer. Interacts with DnaB.</text>
</comment>
<dbReference type="InterPro" id="IPR016136">
    <property type="entry name" value="DNA_helicase_N/primase_C"/>
</dbReference>
<dbReference type="SUPFAM" id="SSF57783">
    <property type="entry name" value="Zinc beta-ribbon"/>
    <property type="match status" value="1"/>
</dbReference>
<dbReference type="InterPro" id="IPR019475">
    <property type="entry name" value="DNA_primase_DnaB-bd"/>
</dbReference>
<dbReference type="NCBIfam" id="TIGR01391">
    <property type="entry name" value="dnaG"/>
    <property type="match status" value="1"/>
</dbReference>
<dbReference type="PIRSF" id="PIRSF002811">
    <property type="entry name" value="DnaG"/>
    <property type="match status" value="1"/>
</dbReference>
<evidence type="ECO:0000256" key="3">
    <source>
        <dbReference type="ARBA" id="ARBA00022679"/>
    </source>
</evidence>
<evidence type="ECO:0000256" key="10">
    <source>
        <dbReference type="ARBA" id="ARBA00023125"/>
    </source>
</evidence>
<dbReference type="SMART" id="SM00493">
    <property type="entry name" value="TOPRIM"/>
    <property type="match status" value="1"/>
</dbReference>
<keyword evidence="17" id="KW-1185">Reference proteome</keyword>
<dbReference type="Gene3D" id="1.20.50.20">
    <property type="entry name" value="DnaG, RNA polymerase domain, helical bundle"/>
    <property type="match status" value="1"/>
</dbReference>
<name>A0P5F4_9PROT</name>
<dbReference type="GO" id="GO:0000428">
    <property type="term" value="C:DNA-directed RNA polymerase complex"/>
    <property type="evidence" value="ECO:0007669"/>
    <property type="project" value="UniProtKB-KW"/>
</dbReference>
<dbReference type="HAMAP" id="MF_00974">
    <property type="entry name" value="DNA_primase_DnaG"/>
    <property type="match status" value="1"/>
</dbReference>
<dbReference type="InterPro" id="IPR006171">
    <property type="entry name" value="TOPRIM_dom"/>
</dbReference>
<keyword evidence="11 12" id="KW-0804">Transcription</keyword>
<keyword evidence="10 12" id="KW-0238">DNA-binding</keyword>
<evidence type="ECO:0000256" key="11">
    <source>
        <dbReference type="ARBA" id="ARBA00023163"/>
    </source>
</evidence>
<evidence type="ECO:0000256" key="8">
    <source>
        <dbReference type="ARBA" id="ARBA00022833"/>
    </source>
</evidence>
<dbReference type="InterPro" id="IPR013264">
    <property type="entry name" value="DNAG_N"/>
</dbReference>
<evidence type="ECO:0000256" key="12">
    <source>
        <dbReference type="HAMAP-Rule" id="MF_00974"/>
    </source>
</evidence>
<dbReference type="InterPro" id="IPR036977">
    <property type="entry name" value="DNA_primase_Znf_CHC2"/>
</dbReference>
<dbReference type="GO" id="GO:0006269">
    <property type="term" value="P:DNA replication, synthesis of primer"/>
    <property type="evidence" value="ECO:0007669"/>
    <property type="project" value="UniProtKB-UniRule"/>
</dbReference>
<proteinExistence type="inferred from homology"/>
<dbReference type="Pfam" id="PF08275">
    <property type="entry name" value="DNAG_N"/>
    <property type="match status" value="1"/>
</dbReference>
<comment type="catalytic activity">
    <reaction evidence="12">
        <text>ssDNA + n NTP = ssDNA/pppN(pN)n-1 hybrid + (n-1) diphosphate.</text>
        <dbReference type="EC" id="2.7.7.101"/>
    </reaction>
</comment>
<dbReference type="GO" id="GO:0003899">
    <property type="term" value="F:DNA-directed RNA polymerase activity"/>
    <property type="evidence" value="ECO:0007669"/>
    <property type="project" value="UniProtKB-UniRule"/>
</dbReference>
<dbReference type="Gene3D" id="1.10.860.10">
    <property type="entry name" value="DNAb Helicase, Chain A"/>
    <property type="match status" value="1"/>
</dbReference>
<dbReference type="FunFam" id="3.90.980.10:FF:000001">
    <property type="entry name" value="DNA primase"/>
    <property type="match status" value="1"/>
</dbReference>
<comment type="domain">
    <text evidence="12">Contains an N-terminal zinc-binding domain, a central core domain that contains the primase activity, and a C-terminal DnaB-binding domain.</text>
</comment>
<dbReference type="GO" id="GO:0008270">
    <property type="term" value="F:zinc ion binding"/>
    <property type="evidence" value="ECO:0007669"/>
    <property type="project" value="UniProtKB-UniRule"/>
</dbReference>
<evidence type="ECO:0000256" key="4">
    <source>
        <dbReference type="ARBA" id="ARBA00022695"/>
    </source>
</evidence>
<dbReference type="FunFam" id="3.40.1360.10:FF:000002">
    <property type="entry name" value="DNA primase"/>
    <property type="match status" value="1"/>
</dbReference>
<sequence>MIPESFIQDMLNRTDVVDVIDKRVQLKKAGANFVACCPFHQEKSPSFSVSPSKQFYHCFGCGAHGSAITFLIEFEGLTFVEAVHQIASSLGLTVPNESRADPKKIKENFGLEEAMKIATQFYQKALRSSPKAIEYLKSRGLTGAVAKEFSIGFAPDGWQNLENAFKQYDDASLEKAGLIQKNEKGKYYDRFRNRIMFPIINEKGQVIGFGGRVINPDDTPKYYNSPETPLFQKSYELYGLIHARKPIREKGYVVVVEGYMDVVALTQHDFRNVVATLGTATTIYHIKKLMRYTQDIVFCFDGDKAGQTAAWRAMMNALSAVTDNVRLKFLFLPDNHDPDSFIREYSKEAFDRLAEDALPLSEYIVRRLTLTNDLSSQEKKVRLLNDVEPILNEMTAPKVHLFLRKKIAQLVGLDMEEITHILKNAKATQPSAQRIKLEKKVQMNPIRRFILFIIINPKLAIAEDLRLFSSNANEHILAKLIIEIALENNGNNAAVMLHLISSKVDESVLREMEGQIVKIDGGLNLEEEVKALRNSLQKKLLSSTNKTKLGELQEKSLGSLTDEEKAFLKNIRRK</sequence>
<keyword evidence="4 12" id="KW-0548">Nucleotidyltransferase</keyword>
<keyword evidence="6 12" id="KW-0479">Metal-binding</keyword>
<dbReference type="PANTHER" id="PTHR30313">
    <property type="entry name" value="DNA PRIMASE"/>
    <property type="match status" value="1"/>
</dbReference>
<comment type="caution">
    <text evidence="16">The sequence shown here is derived from an EMBL/GenBank/DDBJ whole genome shotgun (WGS) entry which is preliminary data.</text>
</comment>
<dbReference type="Gene3D" id="3.90.980.10">
    <property type="entry name" value="DNA primase, catalytic core, N-terminal domain"/>
    <property type="match status" value="1"/>
</dbReference>
<dbReference type="Proteomes" id="UP000054262">
    <property type="component" value="Unassembled WGS sequence"/>
</dbReference>
<feature type="zinc finger region" description="CHC2-type" evidence="12 14">
    <location>
        <begin position="37"/>
        <end position="61"/>
    </location>
</feature>
<dbReference type="SMART" id="SM00400">
    <property type="entry name" value="ZnF_CHCC"/>
    <property type="match status" value="1"/>
</dbReference>
<dbReference type="Pfam" id="PF01807">
    <property type="entry name" value="Zn_ribbon_DnaG"/>
    <property type="match status" value="1"/>
</dbReference>
<evidence type="ECO:0000256" key="6">
    <source>
        <dbReference type="ARBA" id="ARBA00022723"/>
    </source>
</evidence>
<evidence type="ECO:0000256" key="9">
    <source>
        <dbReference type="ARBA" id="ARBA00022842"/>
    </source>
</evidence>
<dbReference type="PANTHER" id="PTHR30313:SF2">
    <property type="entry name" value="DNA PRIMASE"/>
    <property type="match status" value="1"/>
</dbReference>
<keyword evidence="9" id="KW-0460">Magnesium</keyword>
<dbReference type="GO" id="GO:0005737">
    <property type="term" value="C:cytoplasm"/>
    <property type="evidence" value="ECO:0007669"/>
    <property type="project" value="TreeGrafter"/>
</dbReference>
<comment type="similarity">
    <text evidence="12 13">Belongs to the DnaG primase family.</text>
</comment>
<evidence type="ECO:0000256" key="14">
    <source>
        <dbReference type="PIRSR" id="PIRSR002811-1"/>
    </source>
</evidence>
<dbReference type="InterPro" id="IPR050219">
    <property type="entry name" value="DnaG_primase"/>
</dbReference>
<evidence type="ECO:0000256" key="13">
    <source>
        <dbReference type="PIRNR" id="PIRNR002811"/>
    </source>
</evidence>
<comment type="cofactor">
    <cofactor evidence="12 13 14">
        <name>Zn(2+)</name>
        <dbReference type="ChEBI" id="CHEBI:29105"/>
    </cofactor>
    <text evidence="12 13 14">Binds 1 zinc ion per monomer.</text>
</comment>
<dbReference type="FunFam" id="3.90.580.10:FF:000001">
    <property type="entry name" value="DNA primase"/>
    <property type="match status" value="1"/>
</dbReference>
<dbReference type="Pfam" id="PF13155">
    <property type="entry name" value="Toprim_2"/>
    <property type="match status" value="1"/>
</dbReference>
<dbReference type="PROSITE" id="PS50880">
    <property type="entry name" value="TOPRIM"/>
    <property type="match status" value="1"/>
</dbReference>
<dbReference type="InterPro" id="IPR002694">
    <property type="entry name" value="Znf_CHC2"/>
</dbReference>
<dbReference type="Gene3D" id="3.90.580.10">
    <property type="entry name" value="Zinc finger, CHC2-type domain"/>
    <property type="match status" value="1"/>
</dbReference>
<dbReference type="GO" id="GO:1990077">
    <property type="term" value="C:primosome complex"/>
    <property type="evidence" value="ECO:0007669"/>
    <property type="project" value="UniProtKB-KW"/>
</dbReference>
<keyword evidence="1 12" id="KW-0240">DNA-directed RNA polymerase</keyword>
<keyword evidence="3 12" id="KW-0808">Transferase</keyword>
<dbReference type="CDD" id="cd03364">
    <property type="entry name" value="TOPRIM_DnaG_primases"/>
    <property type="match status" value="1"/>
</dbReference>
<keyword evidence="8 12" id="KW-0862">Zinc</keyword>
<keyword evidence="5 12" id="KW-0235">DNA replication</keyword>
<gene>
    <name evidence="12" type="primary">dnaG</name>
    <name evidence="16" type="ORF">MB2181_01785</name>
</gene>
<accession>A0P5F4</accession>
<protein>
    <recommendedName>
        <fullName evidence="12 13">DNA primase</fullName>
        <ecNumber evidence="12">2.7.7.101</ecNumber>
    </recommendedName>
</protein>
<dbReference type="EMBL" id="AAUX01000001">
    <property type="protein sequence ID" value="EAV46764.1"/>
    <property type="molecule type" value="Genomic_DNA"/>
</dbReference>
<dbReference type="InterPro" id="IPR030846">
    <property type="entry name" value="DnaG_bac"/>
</dbReference>
<dbReference type="AlphaFoldDB" id="A0P5F4"/>
<dbReference type="OrthoDB" id="9803773at2"/>
<evidence type="ECO:0000313" key="17">
    <source>
        <dbReference type="Proteomes" id="UP000054262"/>
    </source>
</evidence>
<reference evidence="16 17" key="1">
    <citation type="submission" date="2006-11" db="EMBL/GenBank/DDBJ databases">
        <authorList>
            <person name="Giovannoni S."/>
            <person name="Vergin K."/>
            <person name="Ferriera S."/>
            <person name="Johnson J."/>
            <person name="Kravitz S."/>
            <person name="Beeson K."/>
            <person name="Sutton G."/>
            <person name="Rogers Y.-H."/>
            <person name="Friedman R."/>
            <person name="Frazier M."/>
            <person name="Venter J.C."/>
        </authorList>
    </citation>
    <scope>NUCLEOTIDE SEQUENCE [LARGE SCALE GENOMIC DNA]</scope>
    <source>
        <strain evidence="16 17">HTCC2181</strain>
    </source>
</reference>
<evidence type="ECO:0000256" key="7">
    <source>
        <dbReference type="ARBA" id="ARBA00022771"/>
    </source>
</evidence>
<dbReference type="InterPro" id="IPR037068">
    <property type="entry name" value="DNA_primase_core_N_sf"/>
</dbReference>
<evidence type="ECO:0000256" key="2">
    <source>
        <dbReference type="ARBA" id="ARBA00022515"/>
    </source>
</evidence>
<keyword evidence="2 12" id="KW-0639">Primosome</keyword>